<accession>A0A8T2R7E7</accession>
<keyword evidence="3" id="KW-1185">Reference proteome</keyword>
<proteinExistence type="predicted"/>
<feature type="compositionally biased region" description="Low complexity" evidence="1">
    <location>
        <begin position="54"/>
        <end position="70"/>
    </location>
</feature>
<feature type="region of interest" description="Disordered" evidence="1">
    <location>
        <begin position="54"/>
        <end position="75"/>
    </location>
</feature>
<dbReference type="OMA" id="SADWNVF"/>
<comment type="caution">
    <text evidence="2">The sequence shown here is derived from an EMBL/GenBank/DDBJ whole genome shotgun (WGS) entry which is preliminary data.</text>
</comment>
<dbReference type="InterPro" id="IPR040344">
    <property type="entry name" value="At3g17950-like"/>
</dbReference>
<organism evidence="2 3">
    <name type="scientific">Ceratopteris richardii</name>
    <name type="common">Triangle waterfern</name>
    <dbReference type="NCBI Taxonomy" id="49495"/>
    <lineage>
        <taxon>Eukaryota</taxon>
        <taxon>Viridiplantae</taxon>
        <taxon>Streptophyta</taxon>
        <taxon>Embryophyta</taxon>
        <taxon>Tracheophyta</taxon>
        <taxon>Polypodiopsida</taxon>
        <taxon>Polypodiidae</taxon>
        <taxon>Polypodiales</taxon>
        <taxon>Pteridineae</taxon>
        <taxon>Pteridaceae</taxon>
        <taxon>Parkerioideae</taxon>
        <taxon>Ceratopteris</taxon>
    </lineage>
</organism>
<protein>
    <submittedName>
        <fullName evidence="2">Uncharacterized protein</fullName>
    </submittedName>
</protein>
<dbReference type="OrthoDB" id="1925866at2759"/>
<evidence type="ECO:0000313" key="2">
    <source>
        <dbReference type="EMBL" id="KAH7291638.1"/>
    </source>
</evidence>
<gene>
    <name evidence="2" type="ORF">KP509_29G025700</name>
</gene>
<reference evidence="2" key="1">
    <citation type="submission" date="2021-08" db="EMBL/GenBank/DDBJ databases">
        <title>WGS assembly of Ceratopteris richardii.</title>
        <authorList>
            <person name="Marchant D.B."/>
            <person name="Chen G."/>
            <person name="Jenkins J."/>
            <person name="Shu S."/>
            <person name="Leebens-Mack J."/>
            <person name="Grimwood J."/>
            <person name="Schmutz J."/>
            <person name="Soltis P."/>
            <person name="Soltis D."/>
            <person name="Chen Z.-H."/>
        </authorList>
    </citation>
    <scope>NUCLEOTIDE SEQUENCE</scope>
    <source>
        <strain evidence="2">Whitten #5841</strain>
        <tissue evidence="2">Leaf</tissue>
    </source>
</reference>
<sequence>MLARHDEQHVISDNWRSAGQREEVRTTGWPLGLQQSLMRRAFAEAPLFIVSTPSITSDSSSDLDTESTGSFFPEKSQTLGSLIGIRSSAAHEPQNVPEEVQSITSQLSQPGRRRSTSTSVFGRSRSSWCPMMGCGCGAQAEAQGMSPSLAHLLQEERKGDPSQGQKTRRDDIRARAECDSMRFDMPSSLLNNNTLFDDRGILPPPSSGAPLKLILQHASTTSAYLSADWNVFHSHDSHRISRGPGRGGGRFTTTFWPTLCGRHGQWIVR</sequence>
<dbReference type="EMBL" id="CM035434">
    <property type="protein sequence ID" value="KAH7291638.1"/>
    <property type="molecule type" value="Genomic_DNA"/>
</dbReference>
<dbReference type="PANTHER" id="PTHR33544">
    <property type="entry name" value="DUF4005 DOMAIN-CONTAINING PROTEIN-RELATED"/>
    <property type="match status" value="1"/>
</dbReference>
<evidence type="ECO:0000256" key="1">
    <source>
        <dbReference type="SAM" id="MobiDB-lite"/>
    </source>
</evidence>
<dbReference type="Proteomes" id="UP000825935">
    <property type="component" value="Chromosome 29"/>
</dbReference>
<feature type="region of interest" description="Disordered" evidence="1">
    <location>
        <begin position="89"/>
        <end position="121"/>
    </location>
</feature>
<name>A0A8T2R7E7_CERRI</name>
<dbReference type="AlphaFoldDB" id="A0A8T2R7E7"/>
<evidence type="ECO:0000313" key="3">
    <source>
        <dbReference type="Proteomes" id="UP000825935"/>
    </source>
</evidence>